<dbReference type="PIRSF" id="PIRSF001220">
    <property type="entry name" value="L-ASNase_gatD"/>
    <property type="match status" value="1"/>
</dbReference>
<dbReference type="SMART" id="SM00870">
    <property type="entry name" value="Asparaginase"/>
    <property type="match status" value="1"/>
</dbReference>
<evidence type="ECO:0000256" key="3">
    <source>
        <dbReference type="PIRSR" id="PIRSR001220-1"/>
    </source>
</evidence>
<keyword evidence="7" id="KW-1185">Reference proteome</keyword>
<dbReference type="InterPro" id="IPR036152">
    <property type="entry name" value="Asp/glu_Ase-like_sf"/>
</dbReference>
<dbReference type="OrthoDB" id="9788068at2"/>
<sequence length="334" mass="34495">MPSAPQTSQPSLQVISLGGTIAMTLPSGGAGGVAPRLTAADLVGAVPGLDDGVCLEAQDFRHIPGAWLDIDDIAALAELLNKQAASGTDGIVITQGTDTLEETAYLLDLLYEGAAPVVVTGAMRNPSMAGADGPANLLAAVRTAAAPQARGLGVLVVFSDEIHAARHVQKVHSTSTSAFASPGAGPIGHVVEGRPRFHFSLPRRPAVPLPFTRPAAVEVIETTLGSSGTLLHCAEQHLDGLVIAAFGAGHVPASWTERLEELAARIPVVLTSRTGAGSVLTATYTFTGSETYLLERGLINAGTLHPRKARLLLLAHLRTGADRNTLKAAFESQS</sequence>
<dbReference type="GO" id="GO:0006528">
    <property type="term" value="P:asparagine metabolic process"/>
    <property type="evidence" value="ECO:0007669"/>
    <property type="project" value="InterPro"/>
</dbReference>
<dbReference type="InterPro" id="IPR027474">
    <property type="entry name" value="L-asparaginase_N"/>
</dbReference>
<dbReference type="RefSeq" id="WP_043462367.1">
    <property type="nucleotide sequence ID" value="NZ_JBFACB010000039.1"/>
</dbReference>
<accession>A0A3R7IMG9</accession>
<gene>
    <name evidence="6" type="ORF">SFRA_026285</name>
</gene>
<dbReference type="Gene3D" id="3.40.50.1170">
    <property type="entry name" value="L-asparaginase, N-terminal domain"/>
    <property type="match status" value="1"/>
</dbReference>
<proteinExistence type="inferred from homology"/>
<name>A0A3R7IMG9_9ACTN</name>
<dbReference type="InterPro" id="IPR006034">
    <property type="entry name" value="Asparaginase/glutaminase-like"/>
</dbReference>
<dbReference type="AlphaFoldDB" id="A0A3R7IMG9"/>
<dbReference type="EMBL" id="JNAD02000015">
    <property type="protein sequence ID" value="RKM91960.1"/>
    <property type="molecule type" value="Genomic_DNA"/>
</dbReference>
<protein>
    <submittedName>
        <fullName evidence="6">Asparaginase</fullName>
    </submittedName>
</protein>
<dbReference type="InterPro" id="IPR040919">
    <property type="entry name" value="Asparaginase_C"/>
</dbReference>
<dbReference type="CDD" id="cd08964">
    <property type="entry name" value="L-asparaginase_II"/>
    <property type="match status" value="1"/>
</dbReference>
<dbReference type="InterPro" id="IPR037152">
    <property type="entry name" value="L-asparaginase_N_sf"/>
</dbReference>
<dbReference type="Proteomes" id="UP000028058">
    <property type="component" value="Unassembled WGS sequence"/>
</dbReference>
<feature type="domain" description="L-asparaginase N-terminal" evidence="4">
    <location>
        <begin position="13"/>
        <end position="198"/>
    </location>
</feature>
<dbReference type="Gene3D" id="3.40.50.40">
    <property type="match status" value="1"/>
</dbReference>
<comment type="similarity">
    <text evidence="1">Belongs to the asparaginase 1 family.</text>
</comment>
<keyword evidence="2" id="KW-0378">Hydrolase</keyword>
<dbReference type="SUPFAM" id="SSF53774">
    <property type="entry name" value="Glutaminase/Asparaginase"/>
    <property type="match status" value="1"/>
</dbReference>
<feature type="domain" description="Asparaginase/glutaminase C-terminal" evidence="5">
    <location>
        <begin position="217"/>
        <end position="330"/>
    </location>
</feature>
<comment type="caution">
    <text evidence="6">The sequence shown here is derived from an EMBL/GenBank/DDBJ whole genome shotgun (WGS) entry which is preliminary data.</text>
</comment>
<organism evidence="6 7">
    <name type="scientific">Streptomyces xinghaiensis</name>
    <dbReference type="NCBI Taxonomy" id="1038928"/>
    <lineage>
        <taxon>Bacteria</taxon>
        <taxon>Bacillati</taxon>
        <taxon>Actinomycetota</taxon>
        <taxon>Actinomycetes</taxon>
        <taxon>Kitasatosporales</taxon>
        <taxon>Streptomycetaceae</taxon>
        <taxon>Streptomyces</taxon>
    </lineage>
</organism>
<evidence type="ECO:0000259" key="5">
    <source>
        <dbReference type="Pfam" id="PF17763"/>
    </source>
</evidence>
<dbReference type="PIRSF" id="PIRSF500176">
    <property type="entry name" value="L_ASNase"/>
    <property type="match status" value="1"/>
</dbReference>
<dbReference type="InterPro" id="IPR004550">
    <property type="entry name" value="AsnASE_II"/>
</dbReference>
<dbReference type="PANTHER" id="PTHR11707:SF28">
    <property type="entry name" value="60 KDA LYSOPHOSPHOLIPASE"/>
    <property type="match status" value="1"/>
</dbReference>
<evidence type="ECO:0000313" key="6">
    <source>
        <dbReference type="EMBL" id="RKM91960.1"/>
    </source>
</evidence>
<dbReference type="FunFam" id="3.40.50.1170:FF:000001">
    <property type="entry name" value="L-asparaginase 2"/>
    <property type="match status" value="1"/>
</dbReference>
<dbReference type="SFLD" id="SFLDS00057">
    <property type="entry name" value="Glutaminase/Asparaginase"/>
    <property type="match status" value="1"/>
</dbReference>
<dbReference type="Pfam" id="PF17763">
    <property type="entry name" value="Asparaginase_C"/>
    <property type="match status" value="1"/>
</dbReference>
<feature type="active site" description="O-isoaspartyl threonine intermediate" evidence="3">
    <location>
        <position position="20"/>
    </location>
</feature>
<dbReference type="Pfam" id="PF00710">
    <property type="entry name" value="Asparaginase"/>
    <property type="match status" value="1"/>
</dbReference>
<dbReference type="InterPro" id="IPR027473">
    <property type="entry name" value="L-asparaginase_C"/>
</dbReference>
<evidence type="ECO:0000256" key="2">
    <source>
        <dbReference type="ARBA" id="ARBA00022801"/>
    </source>
</evidence>
<evidence type="ECO:0000259" key="4">
    <source>
        <dbReference type="Pfam" id="PF00710"/>
    </source>
</evidence>
<evidence type="ECO:0000256" key="1">
    <source>
        <dbReference type="ARBA" id="ARBA00010518"/>
    </source>
</evidence>
<dbReference type="GO" id="GO:0004067">
    <property type="term" value="F:asparaginase activity"/>
    <property type="evidence" value="ECO:0007669"/>
    <property type="project" value="UniProtKB-UniRule"/>
</dbReference>
<dbReference type="PROSITE" id="PS51732">
    <property type="entry name" value="ASN_GLN_ASE_3"/>
    <property type="match status" value="1"/>
</dbReference>
<evidence type="ECO:0000313" key="7">
    <source>
        <dbReference type="Proteomes" id="UP000028058"/>
    </source>
</evidence>
<dbReference type="PRINTS" id="PR00139">
    <property type="entry name" value="ASNGLNASE"/>
</dbReference>
<reference evidence="6 7" key="1">
    <citation type="journal article" date="2014" name="Genome Announc.">
        <title>Draft Genome Sequence of Streptomyces fradiae ATCC 19609, a Strain Highly Sensitive to Antibiotics.</title>
        <authorList>
            <person name="Bekker O.B."/>
            <person name="Klimina K.M."/>
            <person name="Vatlin A.A."/>
            <person name="Zakharevich N.V."/>
            <person name="Kasianov A.S."/>
            <person name="Danilenko V.N."/>
        </authorList>
    </citation>
    <scope>NUCLEOTIDE SEQUENCE [LARGE SCALE GENOMIC DNA]</scope>
    <source>
        <strain evidence="6 7">ATCC 19609</strain>
    </source>
</reference>
<dbReference type="PANTHER" id="PTHR11707">
    <property type="entry name" value="L-ASPARAGINASE"/>
    <property type="match status" value="1"/>
</dbReference>